<keyword evidence="2" id="KW-0812">Transmembrane</keyword>
<dbReference type="EMBL" id="JWIO01000017">
    <property type="protein sequence ID" value="KLL11238.1"/>
    <property type="molecule type" value="Genomic_DNA"/>
</dbReference>
<evidence type="ECO:0000256" key="1">
    <source>
        <dbReference type="SAM" id="MobiDB-lite"/>
    </source>
</evidence>
<protein>
    <submittedName>
        <fullName evidence="3">Membrane protein</fullName>
    </submittedName>
</protein>
<feature type="transmembrane region" description="Helical" evidence="2">
    <location>
        <begin position="34"/>
        <end position="57"/>
    </location>
</feature>
<dbReference type="Proteomes" id="UP000035425">
    <property type="component" value="Unassembled WGS sequence"/>
</dbReference>
<feature type="transmembrane region" description="Helical" evidence="2">
    <location>
        <begin position="95"/>
        <end position="116"/>
    </location>
</feature>
<keyword evidence="4" id="KW-1185">Reference proteome</keyword>
<keyword evidence="2" id="KW-1133">Transmembrane helix</keyword>
<feature type="region of interest" description="Disordered" evidence="1">
    <location>
        <begin position="1"/>
        <end position="24"/>
    </location>
</feature>
<reference evidence="3 4" key="1">
    <citation type="submission" date="2014-12" db="EMBL/GenBank/DDBJ databases">
        <title>Frankia sp. BMG5.1 draft genome.</title>
        <authorList>
            <person name="Gtari M."/>
            <person name="Ghodhbane-Gtari F."/>
            <person name="Nouioui I."/>
            <person name="Ktari A."/>
            <person name="Hezbri K."/>
            <person name="Mimouni W."/>
            <person name="Sbissi I."/>
            <person name="Ayari A."/>
            <person name="Yamanaka T."/>
            <person name="Normand P."/>
            <person name="Tisa L.S."/>
            <person name="Boudabous A."/>
        </authorList>
    </citation>
    <scope>NUCLEOTIDE SEQUENCE [LARGE SCALE GENOMIC DNA]</scope>
    <source>
        <strain evidence="3 4">BMG5.1</strain>
    </source>
</reference>
<evidence type="ECO:0000313" key="4">
    <source>
        <dbReference type="Proteomes" id="UP000035425"/>
    </source>
</evidence>
<feature type="transmembrane region" description="Helical" evidence="2">
    <location>
        <begin position="241"/>
        <end position="261"/>
    </location>
</feature>
<proteinExistence type="predicted"/>
<keyword evidence="2" id="KW-0472">Membrane</keyword>
<dbReference type="RefSeq" id="WP_047223231.1">
    <property type="nucleotide sequence ID" value="NZ_JWIO01000017.1"/>
</dbReference>
<accession>A0ABR5F3N7</accession>
<sequence>MATQTHTRADGRGPAGTATGRGGAARASLRQDRWWVTPAVTVAVLTGFVGYGMWAAFRNAAYYADPYLSPFYSPCLTDSCPRDALGSGFFGDLPWISPAIPILIFPLGFRLTCYYYRKAYYRSFWWAPPACAVPDARRKYSGETRLPLIMQNVHRYFLYFGILFIGLLAYEAVGAFGFDGHFGVGVGTGMLVVNVVLLGLYTFSCHSFRHLCGGGLRTLSAHPIRRQMWQAVSALNRRHMVWAWASLLWIMITDLYIWLVAAGHLHDYHWVA</sequence>
<evidence type="ECO:0000313" key="3">
    <source>
        <dbReference type="EMBL" id="KLL11238.1"/>
    </source>
</evidence>
<comment type="caution">
    <text evidence="3">The sequence shown here is derived from an EMBL/GenBank/DDBJ whole genome shotgun (WGS) entry which is preliminary data.</text>
</comment>
<organism evidence="3 4">
    <name type="scientific">Protofrankia coriariae</name>
    <dbReference type="NCBI Taxonomy" id="1562887"/>
    <lineage>
        <taxon>Bacteria</taxon>
        <taxon>Bacillati</taxon>
        <taxon>Actinomycetota</taxon>
        <taxon>Actinomycetes</taxon>
        <taxon>Frankiales</taxon>
        <taxon>Frankiaceae</taxon>
        <taxon>Protofrankia</taxon>
    </lineage>
</organism>
<gene>
    <name evidence="3" type="ORF">FrCorBMG51_12495</name>
</gene>
<name>A0ABR5F3N7_9ACTN</name>
<evidence type="ECO:0000256" key="2">
    <source>
        <dbReference type="SAM" id="Phobius"/>
    </source>
</evidence>
<feature type="transmembrane region" description="Helical" evidence="2">
    <location>
        <begin position="182"/>
        <end position="201"/>
    </location>
</feature>
<feature type="transmembrane region" description="Helical" evidence="2">
    <location>
        <begin position="156"/>
        <end position="176"/>
    </location>
</feature>